<dbReference type="PANTHER" id="PTHR36837">
    <property type="entry name" value="POLY(3-HYDROXYALKANOATE) POLYMERASE SUBUNIT PHAC"/>
    <property type="match status" value="1"/>
</dbReference>
<dbReference type="PATRIC" id="fig|1150469.3.peg.3430"/>
<dbReference type="InterPro" id="IPR029058">
    <property type="entry name" value="AB_hydrolase_fold"/>
</dbReference>
<organism evidence="2 3">
    <name type="scientific">Pararhodospirillum photometricum DSM 122</name>
    <dbReference type="NCBI Taxonomy" id="1150469"/>
    <lineage>
        <taxon>Bacteria</taxon>
        <taxon>Pseudomonadati</taxon>
        <taxon>Pseudomonadota</taxon>
        <taxon>Alphaproteobacteria</taxon>
        <taxon>Rhodospirillales</taxon>
        <taxon>Rhodospirillaceae</taxon>
        <taxon>Pararhodospirillum</taxon>
    </lineage>
</organism>
<name>H6SQE8_PARPM</name>
<dbReference type="PANTHER" id="PTHR36837:SF4">
    <property type="entry name" value="BLR0908 PROTEIN"/>
    <property type="match status" value="1"/>
</dbReference>
<accession>H6SQE8</accession>
<gene>
    <name evidence="2" type="primary">phaZ2</name>
    <name evidence="2" type="ORF">RSPPHO_03041</name>
</gene>
<dbReference type="Pfam" id="PF06850">
    <property type="entry name" value="PHB_depo_C"/>
    <property type="match status" value="1"/>
</dbReference>
<dbReference type="InterPro" id="IPR051321">
    <property type="entry name" value="PHA/PHB_synthase"/>
</dbReference>
<dbReference type="NCBIfam" id="TIGR01849">
    <property type="entry name" value="PHB_depoly_PhaZ"/>
    <property type="match status" value="1"/>
</dbReference>
<dbReference type="Proteomes" id="UP000033220">
    <property type="component" value="Chromosome DSM 122"/>
</dbReference>
<dbReference type="AlphaFoldDB" id="H6SQE8"/>
<proteinExistence type="predicted"/>
<dbReference type="HOGENOM" id="CLU_017495_0_0_5"/>
<sequence length="505" mass="57240">MGFPLRWHRRKIRSFQNREVSRTFVSRSRTTELANRATPHFLAQAEYRETRMLYDLHEMQHAALTPWRFMAHTMHGLYTNPWLPASYTRVGRQIAAGAALFERMTRRYGKPRFGFDHIEVNGHRTWVEEVTVYDLPFCDLVHFKRGLEAPGQPRVLVVAPMSGHYATLLRGTVEALLPDHDIYITDWVNAREVPPDEGRFDFDTYVNYVRTFLTVLGPGTHILAVCQPSVPVLAAVSLMAEDNDPCRPASMVLMGGPIDTRVNPTEVNRFADSHDMEWFSKNLIHTVPGQYLGRGREVYPGFLQLSGFMAMNMDRHVNAHLDYFNHLVEGDGDSADQHRTFYDEYLSVMDLSADFFLETVERIFKNHELAEGKLVVDNRRVNPGAITDVFLMTVEGERDDITGPGQTSAAHDLCANLPPSLRQHHLQPKVGHYGIFNGRRWREDILPHVRKFIIEADFAAAGRVLPPAAAGSHGHAEVLGGQTPHGDDGNGVGEFVRRVWEVLLA</sequence>
<dbReference type="KEGG" id="rpm:RSPPHO_03041"/>
<dbReference type="PIRSF" id="PIRSF020818">
    <property type="entry name" value="PHB_depoly_PhaZ"/>
    <property type="match status" value="1"/>
</dbReference>
<feature type="domain" description="PHB de-polymerase C-terminal" evidence="1">
    <location>
        <begin position="255"/>
        <end position="456"/>
    </location>
</feature>
<dbReference type="EMBL" id="HE663493">
    <property type="protein sequence ID" value="CCG09667.1"/>
    <property type="molecule type" value="Genomic_DNA"/>
</dbReference>
<protein>
    <submittedName>
        <fullName evidence="2">PhaZ2</fullName>
    </submittedName>
</protein>
<evidence type="ECO:0000313" key="3">
    <source>
        <dbReference type="Proteomes" id="UP000033220"/>
    </source>
</evidence>
<dbReference type="eggNOG" id="COG4553">
    <property type="taxonomic scope" value="Bacteria"/>
</dbReference>
<reference evidence="2 3" key="1">
    <citation type="submission" date="2012-02" db="EMBL/GenBank/DDBJ databases">
        <title>Shotgun genome sequence of Phaeospirillum photometricum DSM 122.</title>
        <authorList>
            <person name="Duquesne K."/>
            <person name="Sturgis J."/>
        </authorList>
    </citation>
    <scope>NUCLEOTIDE SEQUENCE [LARGE SCALE GENOMIC DNA]</scope>
    <source>
        <strain evidence="3">DSM122</strain>
    </source>
</reference>
<dbReference type="SUPFAM" id="SSF53474">
    <property type="entry name" value="alpha/beta-Hydrolases"/>
    <property type="match status" value="1"/>
</dbReference>
<keyword evidence="3" id="KW-1185">Reference proteome</keyword>
<dbReference type="STRING" id="1150469.RSPPHO_03041"/>
<dbReference type="InterPro" id="IPR009656">
    <property type="entry name" value="PHB_depo_C"/>
</dbReference>
<evidence type="ECO:0000313" key="2">
    <source>
        <dbReference type="EMBL" id="CCG09667.1"/>
    </source>
</evidence>
<evidence type="ECO:0000259" key="1">
    <source>
        <dbReference type="Pfam" id="PF06850"/>
    </source>
</evidence>
<dbReference type="InterPro" id="IPR010915">
    <property type="entry name" value="PHB_depoly_PhaZ"/>
</dbReference>